<dbReference type="STRING" id="126957.T1JJJ4"/>
<comment type="pathway">
    <text evidence="3">Phospholipid metabolism; phosphatidylethanolamine biosynthesis; phosphatidylethanolamine from ethanolamine: step 1/3.</text>
</comment>
<dbReference type="PhylomeDB" id="T1JJJ4"/>
<dbReference type="HOGENOM" id="CLU_012712_1_0_1"/>
<reference evidence="6" key="2">
    <citation type="submission" date="2015-02" db="UniProtKB">
        <authorList>
            <consortium name="EnsemblMetazoa"/>
        </authorList>
    </citation>
    <scope>IDENTIFICATION</scope>
</reference>
<protein>
    <recommendedName>
        <fullName evidence="5">ethanolamine kinase</fullName>
        <ecNumber evidence="5">2.7.1.82</ecNumber>
    </recommendedName>
</protein>
<dbReference type="SUPFAM" id="SSF56112">
    <property type="entry name" value="Protein kinase-like (PK-like)"/>
    <property type="match status" value="1"/>
</dbReference>
<keyword evidence="7" id="KW-1185">Reference proteome</keyword>
<name>T1JJJ4_STRMM</name>
<keyword evidence="1" id="KW-0443">Lipid metabolism</keyword>
<sequence length="358" mass="41749">MLNLDKIRKITTVPTFDVIISSENQEDDVIQLVKCIKPEWDQKSIIAEKMKGGVINNMYKCSVDNCSNGGAVVMRIYLPMMDVKMEETFDHTKEIKNFEKLRHLGVVPELLAVFKNGLCYEYLEGDVLTCTSVRTEEMIPHVTKILATLHALPVVNWSTPWAAEEMDKHKMNYPPNLHDAERMKRFYEILPTKEVYETEFEHIKNYYLSAKSPLVFCHNDTKGENFIWNESKQELKLIDLEHTGMNRQAFEIGSHFTVYTDILNPSGECFPSRDFQLKWIRSYLHFYYKATGRNPLEITNNEVELLYVESNRMAQVVRFFIGTACLSLVEHNIFDSFEFNMINLKDYFDNKDKVAAMV</sequence>
<dbReference type="EnsemblMetazoa" id="SMAR014024-RA">
    <property type="protein sequence ID" value="SMAR014024-PA"/>
    <property type="gene ID" value="SMAR014024"/>
</dbReference>
<proteinExistence type="inferred from homology"/>
<dbReference type="EC" id="2.7.1.82" evidence="5"/>
<dbReference type="InterPro" id="IPR011009">
    <property type="entry name" value="Kinase-like_dom_sf"/>
</dbReference>
<dbReference type="OMA" id="RTEEMIP"/>
<evidence type="ECO:0000256" key="1">
    <source>
        <dbReference type="ARBA" id="ARBA00023209"/>
    </source>
</evidence>
<dbReference type="GO" id="GO:0005737">
    <property type="term" value="C:cytoplasm"/>
    <property type="evidence" value="ECO:0007669"/>
    <property type="project" value="TreeGrafter"/>
</dbReference>
<evidence type="ECO:0000313" key="6">
    <source>
        <dbReference type="EnsemblMetazoa" id="SMAR014024-PA"/>
    </source>
</evidence>
<dbReference type="AlphaFoldDB" id="T1JJJ4"/>
<keyword evidence="1" id="KW-0594">Phospholipid biosynthesis</keyword>
<dbReference type="Pfam" id="PF01633">
    <property type="entry name" value="Choline_kinase"/>
    <property type="match status" value="1"/>
</dbReference>
<organism evidence="6 7">
    <name type="scientific">Strigamia maritima</name>
    <name type="common">European centipede</name>
    <name type="synonym">Geophilus maritimus</name>
    <dbReference type="NCBI Taxonomy" id="126957"/>
    <lineage>
        <taxon>Eukaryota</taxon>
        <taxon>Metazoa</taxon>
        <taxon>Ecdysozoa</taxon>
        <taxon>Arthropoda</taxon>
        <taxon>Myriapoda</taxon>
        <taxon>Chilopoda</taxon>
        <taxon>Pleurostigmophora</taxon>
        <taxon>Geophilomorpha</taxon>
        <taxon>Linotaeniidae</taxon>
        <taxon>Strigamia</taxon>
    </lineage>
</organism>
<dbReference type="PANTHER" id="PTHR22603">
    <property type="entry name" value="CHOLINE/ETHANOALAMINE KINASE"/>
    <property type="match status" value="1"/>
</dbReference>
<evidence type="ECO:0000256" key="2">
    <source>
        <dbReference type="ARBA" id="ARBA00023264"/>
    </source>
</evidence>
<dbReference type="Proteomes" id="UP000014500">
    <property type="component" value="Unassembled WGS sequence"/>
</dbReference>
<evidence type="ECO:0000256" key="3">
    <source>
        <dbReference type="ARBA" id="ARBA00037883"/>
    </source>
</evidence>
<dbReference type="Gene3D" id="3.30.200.20">
    <property type="entry name" value="Phosphorylase Kinase, domain 1"/>
    <property type="match status" value="1"/>
</dbReference>
<evidence type="ECO:0000256" key="4">
    <source>
        <dbReference type="ARBA" id="ARBA00038211"/>
    </source>
</evidence>
<dbReference type="GO" id="GO:0004305">
    <property type="term" value="F:ethanolamine kinase activity"/>
    <property type="evidence" value="ECO:0007669"/>
    <property type="project" value="UniProtKB-EC"/>
</dbReference>
<dbReference type="eggNOG" id="KOG4720">
    <property type="taxonomic scope" value="Eukaryota"/>
</dbReference>
<dbReference type="EMBL" id="JH432064">
    <property type="status" value="NOT_ANNOTATED_CDS"/>
    <property type="molecule type" value="Genomic_DNA"/>
</dbReference>
<dbReference type="PANTHER" id="PTHR22603:SF66">
    <property type="entry name" value="ETHANOLAMINE KINASE"/>
    <property type="match status" value="1"/>
</dbReference>
<accession>T1JJJ4</accession>
<dbReference type="Gene3D" id="3.90.1200.10">
    <property type="match status" value="1"/>
</dbReference>
<keyword evidence="1" id="KW-0444">Lipid biosynthesis</keyword>
<evidence type="ECO:0000256" key="5">
    <source>
        <dbReference type="ARBA" id="ARBA00038874"/>
    </source>
</evidence>
<keyword evidence="2" id="KW-1208">Phospholipid metabolism</keyword>
<evidence type="ECO:0000313" key="7">
    <source>
        <dbReference type="Proteomes" id="UP000014500"/>
    </source>
</evidence>
<reference evidence="7" key="1">
    <citation type="submission" date="2011-05" db="EMBL/GenBank/DDBJ databases">
        <authorList>
            <person name="Richards S.R."/>
            <person name="Qu J."/>
            <person name="Jiang H."/>
            <person name="Jhangiani S.N."/>
            <person name="Agravi P."/>
            <person name="Goodspeed R."/>
            <person name="Gross S."/>
            <person name="Mandapat C."/>
            <person name="Jackson L."/>
            <person name="Mathew T."/>
            <person name="Pu L."/>
            <person name="Thornton R."/>
            <person name="Saada N."/>
            <person name="Wilczek-Boney K.B."/>
            <person name="Lee S."/>
            <person name="Kovar C."/>
            <person name="Wu Y."/>
            <person name="Scherer S.E."/>
            <person name="Worley K.C."/>
            <person name="Muzny D.M."/>
            <person name="Gibbs R."/>
        </authorList>
    </citation>
    <scope>NUCLEOTIDE SEQUENCE</scope>
    <source>
        <strain evidence="7">Brora</strain>
    </source>
</reference>
<comment type="similarity">
    <text evidence="4">Belongs to the choline/ethanolamine kinase family.</text>
</comment>
<dbReference type="GO" id="GO:0006646">
    <property type="term" value="P:phosphatidylethanolamine biosynthetic process"/>
    <property type="evidence" value="ECO:0007669"/>
    <property type="project" value="TreeGrafter"/>
</dbReference>